<dbReference type="Proteomes" id="UP000805193">
    <property type="component" value="Unassembled WGS sequence"/>
</dbReference>
<name>A0AC60QX68_IXOPE</name>
<evidence type="ECO:0000313" key="1">
    <source>
        <dbReference type="EMBL" id="KAG0443005.1"/>
    </source>
</evidence>
<proteinExistence type="predicted"/>
<comment type="caution">
    <text evidence="1">The sequence shown here is derived from an EMBL/GenBank/DDBJ whole genome shotgun (WGS) entry which is preliminary data.</text>
</comment>
<sequence length="351" mass="40794">MPTADSEPCFPYGTNKSVSKDSCVCLEGWNGDTCSVPQVVWEDPVFRSLHSKGLIKRRLIPRTIISSFMFNHEMDLLDIRIHVLGDSVDYYVVCESSYTNFGSPKPLYLSSNLSAGFLSEHRHKIILLTSETNYGKYKDPWAPENNIRSLLWQQGRHRFKNLRDDDLFMIGDADEIPSREVMLFLKYHDGYGEPIAFGLRWFLYGFFWENDRPVIVTSVCTVGYLRDVYGDDSNLVRKNERRHVIQPTRTNTGTVWTPWTIKGVSPKYAGWHCSWCFSISGIQLKLASSQRDDGIRWADFAEKHDPEYIRFLRREGRYFDESPPLRKADGYRAAPAYVVQEEKRWPYLLNV</sequence>
<protein>
    <submittedName>
        <fullName evidence="1">Uncharacterized protein</fullName>
    </submittedName>
</protein>
<organism evidence="1 2">
    <name type="scientific">Ixodes persulcatus</name>
    <name type="common">Taiga tick</name>
    <dbReference type="NCBI Taxonomy" id="34615"/>
    <lineage>
        <taxon>Eukaryota</taxon>
        <taxon>Metazoa</taxon>
        <taxon>Ecdysozoa</taxon>
        <taxon>Arthropoda</taxon>
        <taxon>Chelicerata</taxon>
        <taxon>Arachnida</taxon>
        <taxon>Acari</taxon>
        <taxon>Parasitiformes</taxon>
        <taxon>Ixodida</taxon>
        <taxon>Ixodoidea</taxon>
        <taxon>Ixodidae</taxon>
        <taxon>Ixodinae</taxon>
        <taxon>Ixodes</taxon>
    </lineage>
</organism>
<keyword evidence="2" id="KW-1185">Reference proteome</keyword>
<evidence type="ECO:0000313" key="2">
    <source>
        <dbReference type="Proteomes" id="UP000805193"/>
    </source>
</evidence>
<reference evidence="1 2" key="1">
    <citation type="journal article" date="2020" name="Cell">
        <title>Large-Scale Comparative Analyses of Tick Genomes Elucidate Their Genetic Diversity and Vector Capacities.</title>
        <authorList>
            <consortium name="Tick Genome and Microbiome Consortium (TIGMIC)"/>
            <person name="Jia N."/>
            <person name="Wang J."/>
            <person name="Shi W."/>
            <person name="Du L."/>
            <person name="Sun Y."/>
            <person name="Zhan W."/>
            <person name="Jiang J.F."/>
            <person name="Wang Q."/>
            <person name="Zhang B."/>
            <person name="Ji P."/>
            <person name="Bell-Sakyi L."/>
            <person name="Cui X.M."/>
            <person name="Yuan T.T."/>
            <person name="Jiang B.G."/>
            <person name="Yang W.F."/>
            <person name="Lam T.T."/>
            <person name="Chang Q.C."/>
            <person name="Ding S.J."/>
            <person name="Wang X.J."/>
            <person name="Zhu J.G."/>
            <person name="Ruan X.D."/>
            <person name="Zhao L."/>
            <person name="Wei J.T."/>
            <person name="Ye R.Z."/>
            <person name="Que T.C."/>
            <person name="Du C.H."/>
            <person name="Zhou Y.H."/>
            <person name="Cheng J.X."/>
            <person name="Dai P.F."/>
            <person name="Guo W.B."/>
            <person name="Han X.H."/>
            <person name="Huang E.J."/>
            <person name="Li L.F."/>
            <person name="Wei W."/>
            <person name="Gao Y.C."/>
            <person name="Liu J.Z."/>
            <person name="Shao H.Z."/>
            <person name="Wang X."/>
            <person name="Wang C.C."/>
            <person name="Yang T.C."/>
            <person name="Huo Q.B."/>
            <person name="Li W."/>
            <person name="Chen H.Y."/>
            <person name="Chen S.E."/>
            <person name="Zhou L.G."/>
            <person name="Ni X.B."/>
            <person name="Tian J.H."/>
            <person name="Sheng Y."/>
            <person name="Liu T."/>
            <person name="Pan Y.S."/>
            <person name="Xia L.Y."/>
            <person name="Li J."/>
            <person name="Zhao F."/>
            <person name="Cao W.C."/>
        </authorList>
    </citation>
    <scope>NUCLEOTIDE SEQUENCE [LARGE SCALE GENOMIC DNA]</scope>
    <source>
        <strain evidence="1">Iper-2018</strain>
    </source>
</reference>
<accession>A0AC60QX68</accession>
<gene>
    <name evidence="1" type="ORF">HPB47_015392</name>
</gene>
<dbReference type="EMBL" id="JABSTQ010003980">
    <property type="protein sequence ID" value="KAG0443005.1"/>
    <property type="molecule type" value="Genomic_DNA"/>
</dbReference>